<evidence type="ECO:0000313" key="3">
    <source>
        <dbReference type="Proteomes" id="UP000194286"/>
    </source>
</evidence>
<accession>A0A0U5JVI3</accession>
<evidence type="ECO:0000313" key="1">
    <source>
        <dbReference type="EMBL" id="CUR41881.1"/>
    </source>
</evidence>
<dbReference type="EMBL" id="MIMU01000084">
    <property type="protein sequence ID" value="OTA85354.1"/>
    <property type="molecule type" value="Genomic_DNA"/>
</dbReference>
<proteinExistence type="predicted"/>
<gene>
    <name evidence="2" type="ORF">BHL82_00080</name>
    <name evidence="1" type="ORF">LRLP16767_LRLP167_00193</name>
</gene>
<evidence type="ECO:0000313" key="2">
    <source>
        <dbReference type="EMBL" id="OTA85354.1"/>
    </source>
</evidence>
<dbReference type="RefSeq" id="WP_086135876.1">
    <property type="nucleotide sequence ID" value="NZ_JAXOJV010000033.1"/>
</dbReference>
<name>A0A0U5JVI3_LIMRT</name>
<organism evidence="1">
    <name type="scientific">Limosilactobacillus reuteri</name>
    <name type="common">Lactobacillus reuteri</name>
    <dbReference type="NCBI Taxonomy" id="1598"/>
    <lineage>
        <taxon>Bacteria</taxon>
        <taxon>Bacillati</taxon>
        <taxon>Bacillota</taxon>
        <taxon>Bacilli</taxon>
        <taxon>Lactobacillales</taxon>
        <taxon>Lactobacillaceae</taxon>
        <taxon>Limosilactobacillus</taxon>
    </lineage>
</organism>
<dbReference type="Proteomes" id="UP000194286">
    <property type="component" value="Unassembled WGS sequence"/>
</dbReference>
<dbReference type="EMBL" id="LN887698">
    <property type="protein sequence ID" value="CUR41881.1"/>
    <property type="molecule type" value="Genomic_DNA"/>
</dbReference>
<dbReference type="AlphaFoldDB" id="A0A0U5JVI3"/>
<protein>
    <submittedName>
        <fullName evidence="1">Uncharacterized protein</fullName>
    </submittedName>
</protein>
<reference evidence="2 3" key="2">
    <citation type="submission" date="2016-09" db="EMBL/GenBank/DDBJ databases">
        <title>Lactobacillus reuteri KLR3005, genome sequencing and assembly.</title>
        <authorList>
            <person name="Lee J.-Y."/>
            <person name="Kim E.B."/>
            <person name="Choi Y.-J."/>
        </authorList>
    </citation>
    <scope>NUCLEOTIDE SEQUENCE [LARGE SCALE GENOMIC DNA]</scope>
    <source>
        <strain evidence="2 3">KLR3005</strain>
    </source>
</reference>
<sequence>MNEFYKKRLKRMQKVLARNLYNVNLILSDGAYDYDIARAMTYLLDDLDNQSDFKQDAKEVETEAYHLAERKKLIHE</sequence>
<reference evidence="1" key="1">
    <citation type="submission" date="2015-10" db="EMBL/GenBank/DDBJ databases">
        <authorList>
            <person name="Gilbert D.G."/>
        </authorList>
    </citation>
    <scope>NUCLEOTIDE SEQUENCE</scope>
    <source>
        <strain evidence="1">Lp167-67</strain>
    </source>
</reference>